<dbReference type="PANTHER" id="PTHR43794:SF11">
    <property type="entry name" value="AMIDOHYDROLASE-RELATED DOMAIN-CONTAINING PROTEIN"/>
    <property type="match status" value="1"/>
</dbReference>
<dbReference type="Gene3D" id="2.30.40.10">
    <property type="entry name" value="Urease, subunit C, domain 1"/>
    <property type="match status" value="1"/>
</dbReference>
<dbReference type="InterPro" id="IPR011059">
    <property type="entry name" value="Metal-dep_hydrolase_composite"/>
</dbReference>
<dbReference type="RefSeq" id="WP_015724489.1">
    <property type="nucleotide sequence ID" value="NC_014972.1"/>
</dbReference>
<dbReference type="SUPFAM" id="SSF51338">
    <property type="entry name" value="Composite domain of metallo-dependent hydrolases"/>
    <property type="match status" value="1"/>
</dbReference>
<dbReference type="Proteomes" id="UP000006365">
    <property type="component" value="Chromosome"/>
</dbReference>
<keyword evidence="1" id="KW-0378">Hydrolase</keyword>
<feature type="domain" description="Amidohydrolase-related" evidence="2">
    <location>
        <begin position="60"/>
        <end position="379"/>
    </location>
</feature>
<evidence type="ECO:0000313" key="4">
    <source>
        <dbReference type="Proteomes" id="UP000006365"/>
    </source>
</evidence>
<dbReference type="PANTHER" id="PTHR43794">
    <property type="entry name" value="AMINOHYDROLASE SSNA-RELATED"/>
    <property type="match status" value="1"/>
</dbReference>
<evidence type="ECO:0000313" key="3">
    <source>
        <dbReference type="EMBL" id="ADW17948.1"/>
    </source>
</evidence>
<protein>
    <submittedName>
        <fullName evidence="3">Amidohydrolase</fullName>
    </submittedName>
</protein>
<dbReference type="InterPro" id="IPR032466">
    <property type="entry name" value="Metal_Hydrolase"/>
</dbReference>
<evidence type="ECO:0000256" key="1">
    <source>
        <dbReference type="ARBA" id="ARBA00022801"/>
    </source>
</evidence>
<accession>A0A7U3YMI2</accession>
<dbReference type="Gene3D" id="3.20.20.140">
    <property type="entry name" value="Metal-dependent hydrolases"/>
    <property type="match status" value="1"/>
</dbReference>
<keyword evidence="4" id="KW-1185">Reference proteome</keyword>
<dbReference type="GO" id="GO:0016810">
    <property type="term" value="F:hydrolase activity, acting on carbon-nitrogen (but not peptide) bonds"/>
    <property type="evidence" value="ECO:0007669"/>
    <property type="project" value="InterPro"/>
</dbReference>
<dbReference type="KEGG" id="dpr:Despr_1798"/>
<name>A0A7U3YMI2_DESPD</name>
<dbReference type="EMBL" id="CP002364">
    <property type="protein sequence ID" value="ADW17948.1"/>
    <property type="molecule type" value="Genomic_DNA"/>
</dbReference>
<dbReference type="InterPro" id="IPR050287">
    <property type="entry name" value="MTA/SAH_deaminase"/>
</dbReference>
<evidence type="ECO:0000259" key="2">
    <source>
        <dbReference type="Pfam" id="PF01979"/>
    </source>
</evidence>
<sequence>MGAAPIRIHSAPWVVPVSRPMIADGGVGVSGGKIIAVEALPRLRQLYPHAEIVDHPASALTPALINAHIHLELSHLLELSESRPASFTGWISRLLQCRDRLGATGEQAQHAAAQTAEQQYRSGVSVLADIGNTALGREMADSFPGRLLPFKEYLGMAERTLEKNLQRLGSEPEEVLCSGHAPYSTHPRLLQALKARATSHGQIFPIHAAEPAAEGEMLREGRGEMVDFIRERGFWDGTFVPRGRGGTVEYLYDLGLIDEHTLCIHGVHVSGEEIDILAGEGAKVCLCPGSNQFLGVGTAPLRQYLDRGILPALGTDSLASNPEVSLWREMALLAANFMDVDPTIVFAMATRGGAEALSLGDLLGTLDSGKEADLLAVQLPGPATEALQVCRYLVSAGPAIRLARINE</sequence>
<organism evidence="3 4">
    <name type="scientific">Desulfobulbus propionicus (strain ATCC 33891 / DSM 2032 / VKM B-1956 / 1pr3)</name>
    <dbReference type="NCBI Taxonomy" id="577650"/>
    <lineage>
        <taxon>Bacteria</taxon>
        <taxon>Pseudomonadati</taxon>
        <taxon>Thermodesulfobacteriota</taxon>
        <taxon>Desulfobulbia</taxon>
        <taxon>Desulfobulbales</taxon>
        <taxon>Desulfobulbaceae</taxon>
        <taxon>Desulfobulbus</taxon>
    </lineage>
</organism>
<gene>
    <name evidence="3" type="ordered locus">Despr_1798</name>
</gene>
<proteinExistence type="predicted"/>
<reference evidence="3 4" key="1">
    <citation type="journal article" date="2011" name="Stand. Genomic Sci.">
        <title>Complete genome sequence of Desulfobulbus propionicus type strain (1pr3).</title>
        <authorList>
            <person name="Pagani I."/>
            <person name="Lapidus A."/>
            <person name="Nolan M."/>
            <person name="Lucas S."/>
            <person name="Hammon N."/>
            <person name="Deshpande S."/>
            <person name="Cheng J.F."/>
            <person name="Chertkov O."/>
            <person name="Davenport K."/>
            <person name="Tapia R."/>
            <person name="Han C."/>
            <person name="Goodwin L."/>
            <person name="Pitluck S."/>
            <person name="Liolios K."/>
            <person name="Mavromatis K."/>
            <person name="Ivanova N."/>
            <person name="Mikhailova N."/>
            <person name="Pati A."/>
            <person name="Chen A."/>
            <person name="Palaniappan K."/>
            <person name="Land M."/>
            <person name="Hauser L."/>
            <person name="Chang Y.J."/>
            <person name="Jeffries C.D."/>
            <person name="Detter J.C."/>
            <person name="Brambilla E."/>
            <person name="Kannan K.P."/>
            <person name="Djao O.D."/>
            <person name="Rohde M."/>
            <person name="Pukall R."/>
            <person name="Spring S."/>
            <person name="Goker M."/>
            <person name="Sikorski J."/>
            <person name="Woyke T."/>
            <person name="Bristow J."/>
            <person name="Eisen J.A."/>
            <person name="Markowitz V."/>
            <person name="Hugenholtz P."/>
            <person name="Kyrpides N.C."/>
            <person name="Klenk H.P."/>
        </authorList>
    </citation>
    <scope>NUCLEOTIDE SEQUENCE [LARGE SCALE GENOMIC DNA]</scope>
    <source>
        <strain evidence="4">ATCC 33891 / DSM 2032 / 1pr3</strain>
    </source>
</reference>
<dbReference type="InterPro" id="IPR006680">
    <property type="entry name" value="Amidohydro-rel"/>
</dbReference>
<dbReference type="AlphaFoldDB" id="A0A7U3YMI2"/>
<dbReference type="SUPFAM" id="SSF51556">
    <property type="entry name" value="Metallo-dependent hydrolases"/>
    <property type="match status" value="1"/>
</dbReference>
<dbReference type="Pfam" id="PF01979">
    <property type="entry name" value="Amidohydro_1"/>
    <property type="match status" value="1"/>
</dbReference>